<dbReference type="AlphaFoldDB" id="A0AAD5XDY9"/>
<gene>
    <name evidence="1" type="ORF">HK100_002270</name>
</gene>
<name>A0AAD5XDY9_9FUNG</name>
<dbReference type="EMBL" id="JADGJH010001524">
    <property type="protein sequence ID" value="KAJ3112614.1"/>
    <property type="molecule type" value="Genomic_DNA"/>
</dbReference>
<dbReference type="InterPro" id="IPR008978">
    <property type="entry name" value="HSP20-like_chaperone"/>
</dbReference>
<evidence type="ECO:0000313" key="2">
    <source>
        <dbReference type="Proteomes" id="UP001211907"/>
    </source>
</evidence>
<dbReference type="Gene3D" id="2.60.40.790">
    <property type="match status" value="1"/>
</dbReference>
<evidence type="ECO:0000313" key="1">
    <source>
        <dbReference type="EMBL" id="KAJ3112614.1"/>
    </source>
</evidence>
<dbReference type="Proteomes" id="UP001211907">
    <property type="component" value="Unassembled WGS sequence"/>
</dbReference>
<accession>A0AAD5XDY9</accession>
<reference evidence="1" key="1">
    <citation type="submission" date="2020-05" db="EMBL/GenBank/DDBJ databases">
        <title>Phylogenomic resolution of chytrid fungi.</title>
        <authorList>
            <person name="Stajich J.E."/>
            <person name="Amses K."/>
            <person name="Simmons R."/>
            <person name="Seto K."/>
            <person name="Myers J."/>
            <person name="Bonds A."/>
            <person name="Quandt C.A."/>
            <person name="Barry K."/>
            <person name="Liu P."/>
            <person name="Grigoriev I."/>
            <person name="Longcore J.E."/>
            <person name="James T.Y."/>
        </authorList>
    </citation>
    <scope>NUCLEOTIDE SEQUENCE</scope>
    <source>
        <strain evidence="1">JEL0513</strain>
    </source>
</reference>
<comment type="caution">
    <text evidence="1">The sequence shown here is derived from an EMBL/GenBank/DDBJ whole genome shotgun (WGS) entry which is preliminary data.</text>
</comment>
<protein>
    <submittedName>
        <fullName evidence="1">Uncharacterized protein</fullName>
    </submittedName>
</protein>
<organism evidence="1 2">
    <name type="scientific">Physocladia obscura</name>
    <dbReference type="NCBI Taxonomy" id="109957"/>
    <lineage>
        <taxon>Eukaryota</taxon>
        <taxon>Fungi</taxon>
        <taxon>Fungi incertae sedis</taxon>
        <taxon>Chytridiomycota</taxon>
        <taxon>Chytridiomycota incertae sedis</taxon>
        <taxon>Chytridiomycetes</taxon>
        <taxon>Chytridiales</taxon>
        <taxon>Chytriomycetaceae</taxon>
        <taxon>Physocladia</taxon>
    </lineage>
</organism>
<keyword evidence="2" id="KW-1185">Reference proteome</keyword>
<dbReference type="SUPFAM" id="SSF49764">
    <property type="entry name" value="HSP20-like chaperones"/>
    <property type="match status" value="1"/>
</dbReference>
<feature type="non-terminal residue" evidence="1">
    <location>
        <position position="73"/>
    </location>
</feature>
<sequence>MNKHSRIPLVFIRDPARDTDHLFNAKLNAVATSEREVNDITSTVPGDKFNAYLDMTETDDSYIIRADLPGIKK</sequence>
<proteinExistence type="predicted"/>